<evidence type="ECO:0000256" key="1">
    <source>
        <dbReference type="SAM" id="SignalP"/>
    </source>
</evidence>
<name>A0A378I2S3_9GAMM</name>
<dbReference type="Gene3D" id="2.40.160.20">
    <property type="match status" value="1"/>
</dbReference>
<dbReference type="Proteomes" id="UP000254968">
    <property type="component" value="Unassembled WGS sequence"/>
</dbReference>
<evidence type="ECO:0000313" key="3">
    <source>
        <dbReference type="Proteomes" id="UP000254968"/>
    </source>
</evidence>
<dbReference type="EMBL" id="UGNV01000001">
    <property type="protein sequence ID" value="STX29479.1"/>
    <property type="molecule type" value="Genomic_DNA"/>
</dbReference>
<dbReference type="InterPro" id="IPR011250">
    <property type="entry name" value="OMP/PagP_B-barrel"/>
</dbReference>
<dbReference type="AlphaFoldDB" id="A0A378I2S3"/>
<keyword evidence="3" id="KW-1185">Reference proteome</keyword>
<proteinExistence type="predicted"/>
<keyword evidence="1" id="KW-0732">Signal</keyword>
<evidence type="ECO:0000313" key="2">
    <source>
        <dbReference type="EMBL" id="STX29479.1"/>
    </source>
</evidence>
<accession>A0A378I2S3</accession>
<organism evidence="2 3">
    <name type="scientific">Legionella beliardensis</name>
    <dbReference type="NCBI Taxonomy" id="91822"/>
    <lineage>
        <taxon>Bacteria</taxon>
        <taxon>Pseudomonadati</taxon>
        <taxon>Pseudomonadota</taxon>
        <taxon>Gammaproteobacteria</taxon>
        <taxon>Legionellales</taxon>
        <taxon>Legionellaceae</taxon>
        <taxon>Legionella</taxon>
    </lineage>
</organism>
<dbReference type="SUPFAM" id="SSF56925">
    <property type="entry name" value="OMPA-like"/>
    <property type="match status" value="1"/>
</dbReference>
<protein>
    <submittedName>
        <fullName evidence="2">Uncharacterized protein</fullName>
    </submittedName>
</protein>
<dbReference type="RefSeq" id="WP_115303147.1">
    <property type="nucleotide sequence ID" value="NZ_CAAAHO010000002.1"/>
</dbReference>
<feature type="signal peptide" evidence="1">
    <location>
        <begin position="1"/>
        <end position="22"/>
    </location>
</feature>
<dbReference type="PROSITE" id="PS51257">
    <property type="entry name" value="PROKAR_LIPOPROTEIN"/>
    <property type="match status" value="1"/>
</dbReference>
<dbReference type="OrthoDB" id="5645840at2"/>
<gene>
    <name evidence="2" type="ORF">NCTC13315_02022</name>
</gene>
<feature type="chain" id="PRO_5017028166" evidence="1">
    <location>
        <begin position="23"/>
        <end position="216"/>
    </location>
</feature>
<sequence>MYKDINVYVGYCLFIASLSCFAEGSQLFSNTIYVGLTGGYGSTTWEGLVPADKNKNGAMTISTPIHVNEGGFMWGFFSGYEFSPHFAIESHYRHYPSAQVDFDKDSLFAFDHHNTTHFTSHTETIGLMGKIMLIVPNTSMQIYSGAGVAGIHRYDVISNDWRKVPTFDIGFNLIGKHFMFGLGGNYTAGYGESEIDPAKDYFPFLYSVFMNLAYRF</sequence>
<reference evidence="2 3" key="1">
    <citation type="submission" date="2018-06" db="EMBL/GenBank/DDBJ databases">
        <authorList>
            <consortium name="Pathogen Informatics"/>
            <person name="Doyle S."/>
        </authorList>
    </citation>
    <scope>NUCLEOTIDE SEQUENCE [LARGE SCALE GENOMIC DNA]</scope>
    <source>
        <strain evidence="2 3">NCTC13315</strain>
    </source>
</reference>